<dbReference type="Pfam" id="PF02566">
    <property type="entry name" value="OsmC"/>
    <property type="match status" value="1"/>
</dbReference>
<dbReference type="KEGG" id="ole:K0B96_13915"/>
<dbReference type="PANTHER" id="PTHR39624">
    <property type="entry name" value="PROTEIN INVOLVED IN RIMO-MEDIATED BETA-METHYLTHIOLATION OF RIBOSOMAL PROTEIN S12 YCAO"/>
    <property type="match status" value="1"/>
</dbReference>
<dbReference type="SUPFAM" id="SSF82784">
    <property type="entry name" value="OsmC-like"/>
    <property type="match status" value="1"/>
</dbReference>
<evidence type="ECO:0000313" key="3">
    <source>
        <dbReference type="Proteomes" id="UP000825051"/>
    </source>
</evidence>
<dbReference type="EMBL" id="CP080507">
    <property type="protein sequence ID" value="QYM80846.1"/>
    <property type="molecule type" value="Genomic_DNA"/>
</dbReference>
<dbReference type="Proteomes" id="UP000825051">
    <property type="component" value="Chromosome"/>
</dbReference>
<protein>
    <submittedName>
        <fullName evidence="2">OsmC family protein</fullName>
    </submittedName>
</protein>
<dbReference type="Gene3D" id="3.30.300.20">
    <property type="match status" value="1"/>
</dbReference>
<dbReference type="InterPro" id="IPR036102">
    <property type="entry name" value="OsmC/Ohrsf"/>
</dbReference>
<feature type="region of interest" description="Disordered" evidence="1">
    <location>
        <begin position="1"/>
        <end position="40"/>
    </location>
</feature>
<gene>
    <name evidence="2" type="ORF">K0B96_13915</name>
</gene>
<sequence>MVTITGEYEGDLHCNAQHGPSGSRLATDAPKDNQGRGEAFSPTDLVATAYGTCIVTTMAIAARARGVELRGVRFEVTKEMSTQPPRRIARLATKIWVPLERTEELGRSLEAAAHGCPVHRTLDAAVERPIEFVWGA</sequence>
<name>A0A8F9XMZ5_9BACT</name>
<proteinExistence type="predicted"/>
<keyword evidence="3" id="KW-1185">Reference proteome</keyword>
<organism evidence="2 3">
    <name type="scientific">Horticoccus luteus</name>
    <dbReference type="NCBI Taxonomy" id="2862869"/>
    <lineage>
        <taxon>Bacteria</taxon>
        <taxon>Pseudomonadati</taxon>
        <taxon>Verrucomicrobiota</taxon>
        <taxon>Opitutia</taxon>
        <taxon>Opitutales</taxon>
        <taxon>Opitutaceae</taxon>
        <taxon>Horticoccus</taxon>
    </lineage>
</organism>
<accession>A0A8F9XMZ5</accession>
<dbReference type="InterPro" id="IPR015946">
    <property type="entry name" value="KH_dom-like_a/b"/>
</dbReference>
<evidence type="ECO:0000313" key="2">
    <source>
        <dbReference type="EMBL" id="QYM80846.1"/>
    </source>
</evidence>
<reference evidence="2" key="1">
    <citation type="submission" date="2021-08" db="EMBL/GenBank/DDBJ databases">
        <title>Genome of a novel bacterium of the phylum Verrucomicrobia, Oleiharenicola sp. KSB-15.</title>
        <authorList>
            <person name="Chung J.-H."/>
            <person name="Ahn J.-H."/>
            <person name="Yoon Y."/>
            <person name="Kim D.-Y."/>
            <person name="An S.-H."/>
            <person name="Park I."/>
            <person name="Yeon J."/>
        </authorList>
    </citation>
    <scope>NUCLEOTIDE SEQUENCE</scope>
    <source>
        <strain evidence="2">KSB-15</strain>
    </source>
</reference>
<dbReference type="InterPro" id="IPR003718">
    <property type="entry name" value="OsmC/Ohr_fam"/>
</dbReference>
<evidence type="ECO:0000256" key="1">
    <source>
        <dbReference type="SAM" id="MobiDB-lite"/>
    </source>
</evidence>
<dbReference type="AlphaFoldDB" id="A0A8F9XMZ5"/>
<dbReference type="PANTHER" id="PTHR39624:SF2">
    <property type="entry name" value="OSMC-LIKE PROTEIN"/>
    <property type="match status" value="1"/>
</dbReference>